<dbReference type="PANTHER" id="PTHR46036">
    <property type="entry name" value="LACTOYLGLUTATHIONE LYASE"/>
    <property type="match status" value="1"/>
</dbReference>
<accession>A0A377RVP4</accession>
<dbReference type="InterPro" id="IPR004361">
    <property type="entry name" value="Glyoxalase_1"/>
</dbReference>
<dbReference type="Pfam" id="PF00903">
    <property type="entry name" value="Glyoxalase"/>
    <property type="match status" value="1"/>
</dbReference>
<feature type="binding site" evidence="9">
    <location>
        <position position="56"/>
    </location>
    <ligand>
        <name>Zn(2+)</name>
        <dbReference type="ChEBI" id="CHEBI:29105"/>
        <note>ligand shared between dimeric partners</note>
    </ligand>
</feature>
<sequence>MRILHAMLRVADLDAALHFYRDALGMTLQRRHDYPDARFTRAIVAYGEAPEHAAIELTHNWDRQAYTHGDAYGYLALAVDDAASVCAKVRAHGGTVTREAGPMKHGSNVIAFVQDPDGYRIELIEASAHYD</sequence>
<evidence type="ECO:0000256" key="4">
    <source>
        <dbReference type="ARBA" id="ARBA00030892"/>
    </source>
</evidence>
<organism evidence="11 12">
    <name type="scientific">Janthinobacterium lividum</name>
    <dbReference type="NCBI Taxonomy" id="29581"/>
    <lineage>
        <taxon>Bacteria</taxon>
        <taxon>Pseudomonadati</taxon>
        <taxon>Pseudomonadota</taxon>
        <taxon>Betaproteobacteria</taxon>
        <taxon>Burkholderiales</taxon>
        <taxon>Oxalobacteraceae</taxon>
        <taxon>Janthinobacterium</taxon>
    </lineage>
</organism>
<evidence type="ECO:0000313" key="12">
    <source>
        <dbReference type="Proteomes" id="UP000305681"/>
    </source>
</evidence>
<dbReference type="EMBL" id="VDGE01000001">
    <property type="protein sequence ID" value="TNC78572.1"/>
    <property type="molecule type" value="Genomic_DNA"/>
</dbReference>
<dbReference type="RefSeq" id="WP_128142729.1">
    <property type="nucleotide sequence ID" value="NZ_UGJG01000004.1"/>
</dbReference>
<evidence type="ECO:0000256" key="7">
    <source>
        <dbReference type="ARBA" id="ARBA00048273"/>
    </source>
</evidence>
<keyword evidence="9" id="KW-0862">Zinc</keyword>
<dbReference type="PROSITE" id="PS51819">
    <property type="entry name" value="VOC"/>
    <property type="match status" value="1"/>
</dbReference>
<evidence type="ECO:0000313" key="11">
    <source>
        <dbReference type="EMBL" id="TNC78572.1"/>
    </source>
</evidence>
<dbReference type="NCBIfam" id="TIGR00068">
    <property type="entry name" value="glyox_I"/>
    <property type="match status" value="1"/>
</dbReference>
<keyword evidence="9" id="KW-0479">Metal-binding</keyword>
<dbReference type="GO" id="GO:0004462">
    <property type="term" value="F:lactoylglutathione lyase activity"/>
    <property type="evidence" value="ECO:0007669"/>
    <property type="project" value="UniProtKB-EC"/>
</dbReference>
<evidence type="ECO:0000256" key="9">
    <source>
        <dbReference type="PIRSR" id="PIRSR604361-3"/>
    </source>
</evidence>
<dbReference type="InterPro" id="IPR029068">
    <property type="entry name" value="Glyas_Bleomycin-R_OHBP_Dase"/>
</dbReference>
<comment type="cofactor">
    <cofactor evidence="1">
        <name>Ni(2+)</name>
        <dbReference type="ChEBI" id="CHEBI:49786"/>
    </cofactor>
</comment>
<evidence type="ECO:0000256" key="2">
    <source>
        <dbReference type="ARBA" id="ARBA00030291"/>
    </source>
</evidence>
<comment type="cofactor">
    <cofactor evidence="9">
        <name>Zn(2+)</name>
        <dbReference type="ChEBI" id="CHEBI:29105"/>
    </cofactor>
    <text evidence="9">Binds 1 zinc ion per subunit. In the homodimer, two zinc ions are bound between subunits.</text>
</comment>
<dbReference type="PANTHER" id="PTHR46036:SF5">
    <property type="entry name" value="LACTOYLGLUTATHIONE LYASE"/>
    <property type="match status" value="1"/>
</dbReference>
<dbReference type="Proteomes" id="UP000305681">
    <property type="component" value="Unassembled WGS sequence"/>
</dbReference>
<dbReference type="InterPro" id="IPR004360">
    <property type="entry name" value="Glyas_Fos-R_dOase_dom"/>
</dbReference>
<evidence type="ECO:0000256" key="1">
    <source>
        <dbReference type="ARBA" id="ARBA00001967"/>
    </source>
</evidence>
<dbReference type="GO" id="GO:0046872">
    <property type="term" value="F:metal ion binding"/>
    <property type="evidence" value="ECO:0007669"/>
    <property type="project" value="UniProtKB-KW"/>
</dbReference>
<dbReference type="InterPro" id="IPR037523">
    <property type="entry name" value="VOC_core"/>
</dbReference>
<evidence type="ECO:0000256" key="6">
    <source>
        <dbReference type="ARBA" id="ARBA00033298"/>
    </source>
</evidence>
<protein>
    <recommendedName>
        <fullName evidence="4">Aldoketomutase</fullName>
    </recommendedName>
    <alternativeName>
        <fullName evidence="3">Glyoxalase I</fullName>
    </alternativeName>
    <alternativeName>
        <fullName evidence="2">Ketone-aldehyde mutase</fullName>
    </alternativeName>
    <alternativeName>
        <fullName evidence="5">Methylglyoxalase</fullName>
    </alternativeName>
    <alternativeName>
        <fullName evidence="6">S-D-lactoylglutathione methylglyoxal lyase</fullName>
    </alternativeName>
</protein>
<evidence type="ECO:0000256" key="5">
    <source>
        <dbReference type="ARBA" id="ARBA00032460"/>
    </source>
</evidence>
<proteinExistence type="predicted"/>
<reference evidence="11 12" key="1">
    <citation type="submission" date="2019-06" db="EMBL/GenBank/DDBJ databases">
        <title>Genome sequence of Janthinobacterium lividum UCD_MED1.</title>
        <authorList>
            <person name="De Leon M.E."/>
            <person name="Jospin G."/>
        </authorList>
    </citation>
    <scope>NUCLEOTIDE SEQUENCE [LARGE SCALE GENOMIC DNA]</scope>
    <source>
        <strain evidence="11 12">UCD_MED1</strain>
    </source>
</reference>
<comment type="catalytic activity">
    <reaction evidence="7">
        <text>(R)-S-lactoylglutathione = methylglyoxal + glutathione</text>
        <dbReference type="Rhea" id="RHEA:19069"/>
        <dbReference type="ChEBI" id="CHEBI:17158"/>
        <dbReference type="ChEBI" id="CHEBI:57474"/>
        <dbReference type="ChEBI" id="CHEBI:57925"/>
        <dbReference type="EC" id="4.4.1.5"/>
    </reaction>
</comment>
<dbReference type="GO" id="GO:0005737">
    <property type="term" value="C:cytoplasm"/>
    <property type="evidence" value="ECO:0007669"/>
    <property type="project" value="TreeGrafter"/>
</dbReference>
<keyword evidence="11" id="KW-0456">Lyase</keyword>
<evidence type="ECO:0000256" key="3">
    <source>
        <dbReference type="ARBA" id="ARBA00030537"/>
    </source>
</evidence>
<feature type="domain" description="VOC" evidence="10">
    <location>
        <begin position="2"/>
        <end position="126"/>
    </location>
</feature>
<dbReference type="SUPFAM" id="SSF54593">
    <property type="entry name" value="Glyoxalase/Bleomycin resistance protein/Dihydroxybiphenyl dioxygenase"/>
    <property type="match status" value="1"/>
</dbReference>
<dbReference type="Gene3D" id="3.10.180.10">
    <property type="entry name" value="2,3-Dihydroxybiphenyl 1,2-Dioxygenase, domain 1"/>
    <property type="match status" value="1"/>
</dbReference>
<feature type="binding site" evidence="9">
    <location>
        <position position="122"/>
    </location>
    <ligand>
        <name>Zn(2+)</name>
        <dbReference type="ChEBI" id="CHEBI:29105"/>
        <note>ligand shared between dimeric partners</note>
    </ligand>
</feature>
<gene>
    <name evidence="11" type="primary">gloA</name>
    <name evidence="11" type="ORF">FHI69_04615</name>
</gene>
<evidence type="ECO:0000259" key="10">
    <source>
        <dbReference type="PROSITE" id="PS51819"/>
    </source>
</evidence>
<dbReference type="GO" id="GO:0019243">
    <property type="term" value="P:methylglyoxal catabolic process to D-lactate via S-lactoyl-glutathione"/>
    <property type="evidence" value="ECO:0007669"/>
    <property type="project" value="TreeGrafter"/>
</dbReference>
<feature type="active site" description="Proton donor/acceptor" evidence="8">
    <location>
        <position position="122"/>
    </location>
</feature>
<dbReference type="AlphaFoldDB" id="A0A377RVP4"/>
<name>A0A377RVP4_9BURK</name>
<comment type="caution">
    <text evidence="11">The sequence shown here is derived from an EMBL/GenBank/DDBJ whole genome shotgun (WGS) entry which is preliminary data.</text>
</comment>
<evidence type="ECO:0000256" key="8">
    <source>
        <dbReference type="PIRSR" id="PIRSR604361-1"/>
    </source>
</evidence>